<sequence length="365" mass="39503">MNETTAPRQPLAYRPEYESLEDDEAQTTRELMEAMQRIRETVARDEGHAFRSVHAKTHGILHGTLEILPLPDTFAQGLFARPGTHPVTLRMSSTPGDLLDDKVSTPRGVALKILKTEGARLDPADGLQEQDFLMVNGPVFNAPTARKFLKSLKLLAATTDKAPNAKKLLSAALRAIETVVEKAGGESATLKAMGGHPATNPLGETYFTQVPLLMGPYMAKLSLAPAAPQLTALKGAPVDLSQSTHALRDAVSSYFAAQGGTWELRAQLCVDLQQMPIEDASVEWSEGLSPHVPVAILTVPAQASWDNARSPAEDNELSFNPWRGLEAHRPIGSIMRVRRPAYPAGAGFRQRFNAGRSPKAPDPAE</sequence>
<protein>
    <submittedName>
        <fullName evidence="3">Catalase family protein</fullName>
    </submittedName>
</protein>
<dbReference type="PANTHER" id="PTHR36195:SF4">
    <property type="entry name" value="DOMAIN PROTEIN, PUTATIVE (AFU_ORTHOLOGUE AFUA_5G01990)-RELATED"/>
    <property type="match status" value="1"/>
</dbReference>
<name>A0ABY6G907_9BURK</name>
<feature type="region of interest" description="Disordered" evidence="2">
    <location>
        <begin position="1"/>
        <end position="24"/>
    </location>
</feature>
<reference evidence="3" key="1">
    <citation type="submission" date="2022-09" db="EMBL/GenBank/DDBJ databases">
        <title>The complete genome of Acidovorax sp. 5MLIR.</title>
        <authorList>
            <person name="Liu L."/>
            <person name="Yue J."/>
            <person name="Yang F."/>
            <person name="Yuan J."/>
            <person name="Li L."/>
        </authorList>
    </citation>
    <scope>NUCLEOTIDE SEQUENCE</scope>
    <source>
        <strain evidence="3">5MLIR</strain>
    </source>
</reference>
<evidence type="ECO:0000313" key="3">
    <source>
        <dbReference type="EMBL" id="UYG51504.1"/>
    </source>
</evidence>
<organism evidence="3 4">
    <name type="scientific">Comamonas endophytica</name>
    <dbReference type="NCBI Taxonomy" id="2949090"/>
    <lineage>
        <taxon>Bacteria</taxon>
        <taxon>Pseudomonadati</taxon>
        <taxon>Pseudomonadota</taxon>
        <taxon>Betaproteobacteria</taxon>
        <taxon>Burkholderiales</taxon>
        <taxon>Comamonadaceae</taxon>
        <taxon>Comamonas</taxon>
    </lineage>
</organism>
<gene>
    <name evidence="3" type="ORF">M9799_15835</name>
</gene>
<dbReference type="SUPFAM" id="SSF56634">
    <property type="entry name" value="Heme-dependent catalase-like"/>
    <property type="match status" value="1"/>
</dbReference>
<keyword evidence="4" id="KW-1185">Reference proteome</keyword>
<accession>A0ABY6G907</accession>
<dbReference type="PANTHER" id="PTHR36195">
    <property type="entry name" value="DOMAIN PROTEIN, PUTATIVE (AFU_ORTHOLOGUE AFUA_5G01990)-RELATED-RELATED"/>
    <property type="match status" value="1"/>
</dbReference>
<evidence type="ECO:0000256" key="1">
    <source>
        <dbReference type="ARBA" id="ARBA00002974"/>
    </source>
</evidence>
<dbReference type="Proteomes" id="UP001162800">
    <property type="component" value="Chromosome"/>
</dbReference>
<evidence type="ECO:0000256" key="2">
    <source>
        <dbReference type="SAM" id="MobiDB-lite"/>
    </source>
</evidence>
<dbReference type="Gene3D" id="2.40.180.10">
    <property type="entry name" value="Catalase core domain"/>
    <property type="match status" value="1"/>
</dbReference>
<evidence type="ECO:0000313" key="4">
    <source>
        <dbReference type="Proteomes" id="UP001162800"/>
    </source>
</evidence>
<comment type="function">
    <text evidence="1">Decomposes hydrogen peroxide into water and oxygen; serves to protect cells from the toxic effects of hydrogen peroxide.</text>
</comment>
<dbReference type="CDD" id="cd08152">
    <property type="entry name" value="y4iL_like"/>
    <property type="match status" value="1"/>
</dbReference>
<proteinExistence type="predicted"/>
<dbReference type="InterPro" id="IPR020835">
    <property type="entry name" value="Catalase_sf"/>
</dbReference>
<dbReference type="EMBL" id="CP106881">
    <property type="protein sequence ID" value="UYG51504.1"/>
    <property type="molecule type" value="Genomic_DNA"/>
</dbReference>
<dbReference type="RefSeq" id="WP_231042277.1">
    <property type="nucleotide sequence ID" value="NZ_CP106881.1"/>
</dbReference>